<evidence type="ECO:0000256" key="6">
    <source>
        <dbReference type="ARBA" id="ARBA00023254"/>
    </source>
</evidence>
<dbReference type="EMBL" id="KB200505">
    <property type="protein sequence ID" value="ESP01500.1"/>
    <property type="molecule type" value="Genomic_DNA"/>
</dbReference>
<keyword evidence="6" id="KW-0469">Meiosis</keyword>
<evidence type="ECO:0000256" key="8">
    <source>
        <dbReference type="ARBA" id="ARBA00034808"/>
    </source>
</evidence>
<dbReference type="PANTHER" id="PTHR47835">
    <property type="entry name" value="HFM1, ATP DEPENDENT DNA HELICASE HOMOLOG"/>
    <property type="match status" value="1"/>
</dbReference>
<dbReference type="OMA" id="CCCLAGM"/>
<organism evidence="11 12">
    <name type="scientific">Lottia gigantea</name>
    <name type="common">Giant owl limpet</name>
    <dbReference type="NCBI Taxonomy" id="225164"/>
    <lineage>
        <taxon>Eukaryota</taxon>
        <taxon>Metazoa</taxon>
        <taxon>Spiralia</taxon>
        <taxon>Lophotrochozoa</taxon>
        <taxon>Mollusca</taxon>
        <taxon>Gastropoda</taxon>
        <taxon>Patellogastropoda</taxon>
        <taxon>Lottioidea</taxon>
        <taxon>Lottiidae</taxon>
        <taxon>Lottia</taxon>
    </lineage>
</organism>
<dbReference type="CTD" id="20234224"/>
<dbReference type="OrthoDB" id="5575at2759"/>
<dbReference type="InterPro" id="IPR036388">
    <property type="entry name" value="WH-like_DNA-bd_sf"/>
</dbReference>
<dbReference type="InterPro" id="IPR052247">
    <property type="entry name" value="Meiotic_Crossover_Helicase"/>
</dbReference>
<evidence type="ECO:0000256" key="2">
    <source>
        <dbReference type="ARBA" id="ARBA00022801"/>
    </source>
</evidence>
<feature type="domain" description="SEC63" evidence="10">
    <location>
        <begin position="240"/>
        <end position="460"/>
    </location>
</feature>
<dbReference type="Pfam" id="PF02889">
    <property type="entry name" value="Sec63"/>
    <property type="match status" value="1"/>
</dbReference>
<dbReference type="InterPro" id="IPR057842">
    <property type="entry name" value="WH_MER3"/>
</dbReference>
<dbReference type="Gene3D" id="3.40.50.300">
    <property type="entry name" value="P-loop containing nucleotide triphosphate hydrolases"/>
    <property type="match status" value="1"/>
</dbReference>
<dbReference type="InterPro" id="IPR004179">
    <property type="entry name" value="Sec63-dom"/>
</dbReference>
<comment type="catalytic activity">
    <reaction evidence="9">
        <text>ATP + H2O = ADP + phosphate + H(+)</text>
        <dbReference type="Rhea" id="RHEA:13065"/>
        <dbReference type="ChEBI" id="CHEBI:15377"/>
        <dbReference type="ChEBI" id="CHEBI:15378"/>
        <dbReference type="ChEBI" id="CHEBI:30616"/>
        <dbReference type="ChEBI" id="CHEBI:43474"/>
        <dbReference type="ChEBI" id="CHEBI:456216"/>
        <dbReference type="EC" id="5.6.2.4"/>
    </reaction>
</comment>
<dbReference type="Pfam" id="PF23445">
    <property type="entry name" value="WHD_SNRNP200"/>
    <property type="match status" value="1"/>
</dbReference>
<dbReference type="InterPro" id="IPR036390">
    <property type="entry name" value="WH_DNA-bd_sf"/>
</dbReference>
<dbReference type="SUPFAM" id="SSF46785">
    <property type="entry name" value="Winged helix' DNA-binding domain"/>
    <property type="match status" value="1"/>
</dbReference>
<evidence type="ECO:0000259" key="10">
    <source>
        <dbReference type="SMART" id="SM00973"/>
    </source>
</evidence>
<evidence type="ECO:0000256" key="7">
    <source>
        <dbReference type="ARBA" id="ARBA00034617"/>
    </source>
</evidence>
<keyword evidence="3" id="KW-0347">Helicase</keyword>
<evidence type="ECO:0000256" key="3">
    <source>
        <dbReference type="ARBA" id="ARBA00022806"/>
    </source>
</evidence>
<comment type="catalytic activity">
    <reaction evidence="7">
        <text>Couples ATP hydrolysis with the unwinding of duplex DNA by translocating in the 3'-5' direction.</text>
        <dbReference type="EC" id="5.6.2.4"/>
    </reaction>
</comment>
<dbReference type="SMART" id="SM00973">
    <property type="entry name" value="Sec63"/>
    <property type="match status" value="1"/>
</dbReference>
<evidence type="ECO:0000313" key="11">
    <source>
        <dbReference type="EMBL" id="ESP01500.1"/>
    </source>
</evidence>
<dbReference type="STRING" id="225164.V4CHB1"/>
<dbReference type="GO" id="GO:0005524">
    <property type="term" value="F:ATP binding"/>
    <property type="evidence" value="ECO:0007669"/>
    <property type="project" value="UniProtKB-KW"/>
</dbReference>
<dbReference type="GO" id="GO:0016787">
    <property type="term" value="F:hydrolase activity"/>
    <property type="evidence" value="ECO:0007669"/>
    <property type="project" value="UniProtKB-KW"/>
</dbReference>
<feature type="non-terminal residue" evidence="11">
    <location>
        <position position="1"/>
    </location>
</feature>
<evidence type="ECO:0000256" key="9">
    <source>
        <dbReference type="ARBA" id="ARBA00048988"/>
    </source>
</evidence>
<evidence type="ECO:0000256" key="5">
    <source>
        <dbReference type="ARBA" id="ARBA00023235"/>
    </source>
</evidence>
<evidence type="ECO:0000256" key="4">
    <source>
        <dbReference type="ARBA" id="ARBA00022840"/>
    </source>
</evidence>
<dbReference type="InterPro" id="IPR027417">
    <property type="entry name" value="P-loop_NTPase"/>
</dbReference>
<evidence type="ECO:0000313" key="12">
    <source>
        <dbReference type="Proteomes" id="UP000030746"/>
    </source>
</evidence>
<dbReference type="AlphaFoldDB" id="V4CHB1"/>
<dbReference type="GO" id="GO:0043138">
    <property type="term" value="F:3'-5' DNA helicase activity"/>
    <property type="evidence" value="ECO:0007669"/>
    <property type="project" value="UniProtKB-EC"/>
</dbReference>
<dbReference type="SUPFAM" id="SSF52540">
    <property type="entry name" value="P-loop containing nucleoside triphosphate hydrolases"/>
    <property type="match status" value="1"/>
</dbReference>
<reference evidence="11 12" key="1">
    <citation type="journal article" date="2013" name="Nature">
        <title>Insights into bilaterian evolution from three spiralian genomes.</title>
        <authorList>
            <person name="Simakov O."/>
            <person name="Marletaz F."/>
            <person name="Cho S.J."/>
            <person name="Edsinger-Gonzales E."/>
            <person name="Havlak P."/>
            <person name="Hellsten U."/>
            <person name="Kuo D.H."/>
            <person name="Larsson T."/>
            <person name="Lv J."/>
            <person name="Arendt D."/>
            <person name="Savage R."/>
            <person name="Osoegawa K."/>
            <person name="de Jong P."/>
            <person name="Grimwood J."/>
            <person name="Chapman J.A."/>
            <person name="Shapiro H."/>
            <person name="Aerts A."/>
            <person name="Otillar R.P."/>
            <person name="Terry A.Y."/>
            <person name="Boore J.L."/>
            <person name="Grigoriev I.V."/>
            <person name="Lindberg D.R."/>
            <person name="Seaver E.C."/>
            <person name="Weisblat D.A."/>
            <person name="Putnam N.H."/>
            <person name="Rokhsar D.S."/>
        </authorList>
    </citation>
    <scope>NUCLEOTIDE SEQUENCE [LARGE SCALE GENOMIC DNA]</scope>
</reference>
<dbReference type="FunFam" id="1.10.10.10:FF:000012">
    <property type="entry name" value="U5 small nuclear ribonucleoprotein helicase"/>
    <property type="match status" value="1"/>
</dbReference>
<dbReference type="KEGG" id="lgi:LOTGIDRAFT_139720"/>
<proteinExistence type="predicted"/>
<accession>V4CHB1</accession>
<evidence type="ECO:0000256" key="1">
    <source>
        <dbReference type="ARBA" id="ARBA00022741"/>
    </source>
</evidence>
<dbReference type="RefSeq" id="XP_009047819.1">
    <property type="nucleotide sequence ID" value="XM_009049571.1"/>
</dbReference>
<keyword evidence="2" id="KW-0378">Hydrolase</keyword>
<keyword evidence="1" id="KW-0547">Nucleotide-binding</keyword>
<dbReference type="PANTHER" id="PTHR47835:SF3">
    <property type="entry name" value="HELICASE FOR MEIOSIS 1"/>
    <property type="match status" value="1"/>
</dbReference>
<gene>
    <name evidence="11" type="ORF">LOTGIDRAFT_139720</name>
</gene>
<dbReference type="GO" id="GO:0051321">
    <property type="term" value="P:meiotic cell cycle"/>
    <property type="evidence" value="ECO:0007669"/>
    <property type="project" value="UniProtKB-KW"/>
</dbReference>
<name>V4CHB1_LOTGI</name>
<keyword evidence="5" id="KW-0413">Isomerase</keyword>
<dbReference type="Gene3D" id="1.10.3380.10">
    <property type="entry name" value="Sec63 N-terminal domain-like domain"/>
    <property type="match status" value="1"/>
</dbReference>
<keyword evidence="4" id="KW-0067">ATP-binding</keyword>
<dbReference type="Proteomes" id="UP000030746">
    <property type="component" value="Unassembled WGS sequence"/>
</dbReference>
<keyword evidence="12" id="KW-1185">Reference proteome</keyword>
<dbReference type="SUPFAM" id="SSF158702">
    <property type="entry name" value="Sec63 N-terminal domain-like"/>
    <property type="match status" value="1"/>
</dbReference>
<protein>
    <recommendedName>
        <fullName evidence="8">DNA 3'-5' helicase</fullName>
        <ecNumber evidence="8">5.6.2.4</ecNumber>
    </recommendedName>
</protein>
<dbReference type="GeneID" id="20234224"/>
<dbReference type="HOGENOM" id="CLU_000335_0_2_1"/>
<dbReference type="Gene3D" id="1.10.10.10">
    <property type="entry name" value="Winged helix-like DNA-binding domain superfamily/Winged helix DNA-binding domain"/>
    <property type="match status" value="1"/>
</dbReference>
<sequence>EYQDIFEFPYFNIIQSMVFDDIHILNDSNRGATVEAVLSRMKTLIISDKNSDKIPMRFVAVSATIPNIQDLAEWLGRSNVPALSYKLEEKYRPVKLQKIVLGYHHKEGESEFKFDINLNYKLKNIIDTYSNGRPTLVFDSTATAVIMTKTSSKSKYESVVNGTQTIESSLHKNLIEHLNAEIVLHTITDMGLAVEWIRHTFLYVRIMKNPSHYELCLKSINSLAALNLVKLNEETLEIESTETGRLMARYCIAFDTMTKFHDIKGDENIEQLLTITTTCQEFQDVTLRQTEKTALNQLNKDKQKECIRYPMQGKIKNKQMKVNCLVQASFGCLPIHDYSLTNDVTKIFRVGQRVVKCLFEFLWQRKEYKALVSAIQLSKCFKQRLWEDSKYVTKQLEKIGTTISLALATAGLTTFHKLSQTNPREIELIANRHPPFGNQVKEAVASLPKYQLAIEQVIQQ</sequence>
<dbReference type="EC" id="5.6.2.4" evidence="8"/>